<evidence type="ECO:0000259" key="17">
    <source>
        <dbReference type="PROSITE" id="PS50885"/>
    </source>
</evidence>
<dbReference type="Gene3D" id="1.10.510.10">
    <property type="entry name" value="Transferase(Phosphotransferase) domain 1"/>
    <property type="match status" value="1"/>
</dbReference>
<dbReference type="PROSITE" id="PS50885">
    <property type="entry name" value="HAMP"/>
    <property type="match status" value="1"/>
</dbReference>
<accession>A0A4V5PN98</accession>
<feature type="transmembrane region" description="Helical" evidence="14">
    <location>
        <begin position="315"/>
        <end position="332"/>
    </location>
</feature>
<feature type="transmembrane region" description="Helical" evidence="14">
    <location>
        <begin position="251"/>
        <end position="271"/>
    </location>
</feature>
<comment type="catalytic activity">
    <reaction evidence="9">
        <text>L-threonyl-[protein] + ATP = O-phospho-L-threonyl-[protein] + ADP + H(+)</text>
        <dbReference type="Rhea" id="RHEA:46608"/>
        <dbReference type="Rhea" id="RHEA-COMP:11060"/>
        <dbReference type="Rhea" id="RHEA-COMP:11605"/>
        <dbReference type="ChEBI" id="CHEBI:15378"/>
        <dbReference type="ChEBI" id="CHEBI:30013"/>
        <dbReference type="ChEBI" id="CHEBI:30616"/>
        <dbReference type="ChEBI" id="CHEBI:61977"/>
        <dbReference type="ChEBI" id="CHEBI:456216"/>
        <dbReference type="EC" id="2.7.11.1"/>
    </reaction>
    <physiologicalReaction direction="left-to-right" evidence="9">
        <dbReference type="Rhea" id="RHEA:46609"/>
    </physiologicalReaction>
</comment>
<evidence type="ECO:0000256" key="8">
    <source>
        <dbReference type="ARBA" id="ARBA00037982"/>
    </source>
</evidence>
<comment type="similarity">
    <text evidence="8">Belongs to the protein kinase superfamily. Ser/Thr protein kinase family. GCN2 subfamily.</text>
</comment>
<evidence type="ECO:0000256" key="10">
    <source>
        <dbReference type="ARBA" id="ARBA00048977"/>
    </source>
</evidence>
<dbReference type="GO" id="GO:0007165">
    <property type="term" value="P:signal transduction"/>
    <property type="evidence" value="ECO:0007669"/>
    <property type="project" value="InterPro"/>
</dbReference>
<sequence length="969" mass="106016">MPRSPRRRTLFAGTLALAMLSASPITRADVPAPSAVEAHGHAYQGTWEYRWGDSPRESTGALVWATPTGNDGWRALPPKATPEGRNGERFLWMRTRLVGHVEREPVLYLRGVDQIVEAYLDGTLVYRFGAFEGDGALRFQGYKPHFLPLGSNFAGKTLTLRIHSDHVNIGPYGDTRIGPRADLALDAVRADLPALAMGILLVSAGLFVLGLFLSERRDKSNLAYGLLAVTLGIYLPAAAPIRGLLVDAPLLWVHVELASLYLTPIFFAAYFEHVFGPGRFRLLRGLQGLHAAYFLGSALLVALGLVPVLRTLLPFQILLLVTILLMTSRAILHATRGNLDARIFTGGFLLAAAAASYDVLKAIGIVPRHHVSLGHVGMFAFTLALGIILARRFVEVHERMGRSSRVLELSLASAQVLDRGGQARVALDEIIRLLGARAALLFVTHEGGAVAGADLEVAAGREAGGAESPLASVIAGVASNLDDLVEQVRLRREARVWKRIEGTRRSAMAAPLLVRDELLGVLYLETDESRRHFDNADLSLLNALGEKLSINIVSTRAVRAELESSLHQKRIAEQAVLLEAAARLASGDIKTPIPVDEKSEFADLARGLDQMRRDVQAKIRTIETKKAEVEVLNEELRRKIQQHTTSLLSSLRTDVEVDEDELVTATPSFDVGALIAERYRVIEELGQGAMGVVYEVERVRDTRRFAMKVLTSRSDKLAMARFVREAQILSRLDHPNLASIADVDVTPEGLLYLVMELCKGKPLHRCKERYRDVAWSCSVLRQMAAGLAAVHAQGVIHRDLKPGNVMVAEDADGHAQVKLVDFGISTLTGEVQERPPLSERPRELDSPPSTRRSIAPPPQEVTRTGILVGTPTYMGPELAQGSRHWKAHSDVFSLGVIAYEILTGKRPFNVPPIFVGMQGQTLPRPTGLRRVEGLQGGLALLFERCMDPDPAARPTAHEVADSLGKYGYR</sequence>
<dbReference type="Pfam" id="PF07695">
    <property type="entry name" value="7TMR-DISM_7TM"/>
    <property type="match status" value="1"/>
</dbReference>
<feature type="transmembrane region" description="Helical" evidence="14">
    <location>
        <begin position="344"/>
        <end position="366"/>
    </location>
</feature>
<evidence type="ECO:0000256" key="6">
    <source>
        <dbReference type="ARBA" id="ARBA00022840"/>
    </source>
</evidence>
<evidence type="ECO:0000259" key="16">
    <source>
        <dbReference type="PROSITE" id="PS50011"/>
    </source>
</evidence>
<feature type="transmembrane region" description="Helical" evidence="14">
    <location>
        <begin position="221"/>
        <end position="239"/>
    </location>
</feature>
<dbReference type="SMART" id="SM00065">
    <property type="entry name" value="GAF"/>
    <property type="match status" value="1"/>
</dbReference>
<dbReference type="PROSITE" id="PS50011">
    <property type="entry name" value="PROTEIN_KINASE_DOM"/>
    <property type="match status" value="1"/>
</dbReference>
<comment type="caution">
    <text evidence="18">The sequence shown here is derived from an EMBL/GenBank/DDBJ whole genome shotgun (WGS) entry which is preliminary data.</text>
</comment>
<organism evidence="18 19">
    <name type="scientific">Polyangium fumosum</name>
    <dbReference type="NCBI Taxonomy" id="889272"/>
    <lineage>
        <taxon>Bacteria</taxon>
        <taxon>Pseudomonadati</taxon>
        <taxon>Myxococcota</taxon>
        <taxon>Polyangia</taxon>
        <taxon>Polyangiales</taxon>
        <taxon>Polyangiaceae</taxon>
        <taxon>Polyangium</taxon>
    </lineage>
</organism>
<feature type="compositionally biased region" description="Basic and acidic residues" evidence="13">
    <location>
        <begin position="831"/>
        <end position="845"/>
    </location>
</feature>
<dbReference type="GO" id="GO:0006950">
    <property type="term" value="P:response to stress"/>
    <property type="evidence" value="ECO:0007669"/>
    <property type="project" value="UniProtKB-ARBA"/>
</dbReference>
<dbReference type="CDD" id="cd06225">
    <property type="entry name" value="HAMP"/>
    <property type="match status" value="1"/>
</dbReference>
<dbReference type="Pfam" id="PF00672">
    <property type="entry name" value="HAMP"/>
    <property type="match status" value="1"/>
</dbReference>
<keyword evidence="5" id="KW-0418">Kinase</keyword>
<gene>
    <name evidence="18" type="ORF">E8A74_09370</name>
</gene>
<evidence type="ECO:0000256" key="4">
    <source>
        <dbReference type="ARBA" id="ARBA00022741"/>
    </source>
</evidence>
<keyword evidence="14" id="KW-1133">Transmembrane helix</keyword>
<comment type="catalytic activity">
    <reaction evidence="10">
        <text>L-seryl-[protein] + ATP = O-phospho-L-seryl-[protein] + ADP + H(+)</text>
        <dbReference type="Rhea" id="RHEA:17989"/>
        <dbReference type="Rhea" id="RHEA-COMP:9863"/>
        <dbReference type="Rhea" id="RHEA-COMP:11604"/>
        <dbReference type="ChEBI" id="CHEBI:15378"/>
        <dbReference type="ChEBI" id="CHEBI:29999"/>
        <dbReference type="ChEBI" id="CHEBI:30616"/>
        <dbReference type="ChEBI" id="CHEBI:83421"/>
        <dbReference type="ChEBI" id="CHEBI:456216"/>
        <dbReference type="EC" id="2.7.11.1"/>
    </reaction>
    <physiologicalReaction direction="left-to-right" evidence="10">
        <dbReference type="Rhea" id="RHEA:17990"/>
    </physiologicalReaction>
</comment>
<dbReference type="SMART" id="SM00304">
    <property type="entry name" value="HAMP"/>
    <property type="match status" value="1"/>
</dbReference>
<dbReference type="GO" id="GO:0016020">
    <property type="term" value="C:membrane"/>
    <property type="evidence" value="ECO:0007669"/>
    <property type="project" value="InterPro"/>
</dbReference>
<dbReference type="PROSITE" id="PS00108">
    <property type="entry name" value="PROTEIN_KINASE_ST"/>
    <property type="match status" value="1"/>
</dbReference>
<dbReference type="Gene3D" id="3.30.200.20">
    <property type="entry name" value="Phosphorylase Kinase, domain 1"/>
    <property type="match status" value="1"/>
</dbReference>
<dbReference type="CDD" id="cd14014">
    <property type="entry name" value="STKc_PknB_like"/>
    <property type="match status" value="1"/>
</dbReference>
<name>A0A4V5PN98_9BACT</name>
<feature type="chain" id="PRO_5020296566" description="non-specific serine/threonine protein kinase" evidence="15">
    <location>
        <begin position="29"/>
        <end position="969"/>
    </location>
</feature>
<evidence type="ECO:0000313" key="18">
    <source>
        <dbReference type="EMBL" id="TKD10214.1"/>
    </source>
</evidence>
<dbReference type="GO" id="GO:0004674">
    <property type="term" value="F:protein serine/threonine kinase activity"/>
    <property type="evidence" value="ECO:0007669"/>
    <property type="project" value="UniProtKB-KW"/>
</dbReference>
<dbReference type="Gene3D" id="3.30.450.40">
    <property type="match status" value="1"/>
</dbReference>
<evidence type="ECO:0000256" key="15">
    <source>
        <dbReference type="SAM" id="SignalP"/>
    </source>
</evidence>
<feature type="transmembrane region" description="Helical" evidence="14">
    <location>
        <begin position="372"/>
        <end position="394"/>
    </location>
</feature>
<keyword evidence="15" id="KW-0732">Signal</keyword>
<dbReference type="PANTHER" id="PTHR11042:SF160">
    <property type="entry name" value="EUKARYOTIC TRANSLATION INITIATION FACTOR 2-ALPHA KINASE 1"/>
    <property type="match status" value="1"/>
</dbReference>
<keyword evidence="2" id="KW-0723">Serine/threonine-protein kinase</keyword>
<dbReference type="GO" id="GO:0005737">
    <property type="term" value="C:cytoplasm"/>
    <property type="evidence" value="ECO:0007669"/>
    <property type="project" value="TreeGrafter"/>
</dbReference>
<dbReference type="GO" id="GO:0005524">
    <property type="term" value="F:ATP binding"/>
    <property type="evidence" value="ECO:0007669"/>
    <property type="project" value="UniProtKB-UniRule"/>
</dbReference>
<feature type="domain" description="HAMP" evidence="17">
    <location>
        <begin position="577"/>
        <end position="620"/>
    </location>
</feature>
<dbReference type="InterPro" id="IPR050339">
    <property type="entry name" value="CC_SR_Kinase"/>
</dbReference>
<feature type="region of interest" description="Disordered" evidence="13">
    <location>
        <begin position="830"/>
        <end position="862"/>
    </location>
</feature>
<feature type="transmembrane region" description="Helical" evidence="14">
    <location>
        <begin position="194"/>
        <end position="214"/>
    </location>
</feature>
<dbReference type="EMBL" id="SSMQ01000007">
    <property type="protein sequence ID" value="TKD10214.1"/>
    <property type="molecule type" value="Genomic_DNA"/>
</dbReference>
<keyword evidence="14" id="KW-0812">Transmembrane</keyword>
<evidence type="ECO:0000256" key="5">
    <source>
        <dbReference type="ARBA" id="ARBA00022777"/>
    </source>
</evidence>
<evidence type="ECO:0000256" key="3">
    <source>
        <dbReference type="ARBA" id="ARBA00022679"/>
    </source>
</evidence>
<feature type="domain" description="Protein kinase" evidence="16">
    <location>
        <begin position="679"/>
        <end position="969"/>
    </location>
</feature>
<proteinExistence type="inferred from homology"/>
<keyword evidence="3" id="KW-0808">Transferase</keyword>
<dbReference type="SUPFAM" id="SSF56112">
    <property type="entry name" value="Protein kinase-like (PK-like)"/>
    <property type="match status" value="1"/>
</dbReference>
<evidence type="ECO:0000313" key="19">
    <source>
        <dbReference type="Proteomes" id="UP000309215"/>
    </source>
</evidence>
<keyword evidence="12" id="KW-0175">Coiled coil</keyword>
<reference evidence="18 19" key="1">
    <citation type="submission" date="2019-04" db="EMBL/GenBank/DDBJ databases">
        <authorList>
            <person name="Li Y."/>
            <person name="Wang J."/>
        </authorList>
    </citation>
    <scope>NUCLEOTIDE SEQUENCE [LARGE SCALE GENOMIC DNA]</scope>
    <source>
        <strain evidence="18 19">DSM 14668</strain>
    </source>
</reference>
<dbReference type="InterPro" id="IPR017441">
    <property type="entry name" value="Protein_kinase_ATP_BS"/>
</dbReference>
<keyword evidence="6 11" id="KW-0067">ATP-binding</keyword>
<dbReference type="SMART" id="SM00220">
    <property type="entry name" value="S_TKc"/>
    <property type="match status" value="1"/>
</dbReference>
<dbReference type="Gene3D" id="6.10.340.10">
    <property type="match status" value="1"/>
</dbReference>
<evidence type="ECO:0000256" key="13">
    <source>
        <dbReference type="SAM" id="MobiDB-lite"/>
    </source>
</evidence>
<keyword evidence="19" id="KW-1185">Reference proteome</keyword>
<dbReference type="InterPro" id="IPR029016">
    <property type="entry name" value="GAF-like_dom_sf"/>
</dbReference>
<dbReference type="Proteomes" id="UP000309215">
    <property type="component" value="Unassembled WGS sequence"/>
</dbReference>
<dbReference type="GO" id="GO:0006796">
    <property type="term" value="P:phosphate-containing compound metabolic process"/>
    <property type="evidence" value="ECO:0007669"/>
    <property type="project" value="UniProtKB-ARBA"/>
</dbReference>
<dbReference type="InterPro" id="IPR011009">
    <property type="entry name" value="Kinase-like_dom_sf"/>
</dbReference>
<evidence type="ECO:0000256" key="9">
    <source>
        <dbReference type="ARBA" id="ARBA00048659"/>
    </source>
</evidence>
<dbReference type="InterPro" id="IPR003660">
    <property type="entry name" value="HAMP_dom"/>
</dbReference>
<protein>
    <recommendedName>
        <fullName evidence="1">non-specific serine/threonine protein kinase</fullName>
        <ecNumber evidence="1">2.7.11.1</ecNumber>
    </recommendedName>
</protein>
<dbReference type="PANTHER" id="PTHR11042">
    <property type="entry name" value="EUKARYOTIC TRANSLATION INITIATION FACTOR 2-ALPHA KINASE EIF2-ALPHA KINASE -RELATED"/>
    <property type="match status" value="1"/>
</dbReference>
<evidence type="ECO:0000256" key="7">
    <source>
        <dbReference type="ARBA" id="ARBA00023193"/>
    </source>
</evidence>
<dbReference type="InterPro" id="IPR000719">
    <property type="entry name" value="Prot_kinase_dom"/>
</dbReference>
<dbReference type="OrthoDB" id="5480664at2"/>
<dbReference type="GO" id="GO:0017148">
    <property type="term" value="P:negative regulation of translation"/>
    <property type="evidence" value="ECO:0007669"/>
    <property type="project" value="UniProtKB-KW"/>
</dbReference>
<dbReference type="AlphaFoldDB" id="A0A4V5PN98"/>
<dbReference type="Pfam" id="PF01590">
    <property type="entry name" value="GAF"/>
    <property type="match status" value="1"/>
</dbReference>
<feature type="coiled-coil region" evidence="12">
    <location>
        <begin position="608"/>
        <end position="646"/>
    </location>
</feature>
<keyword evidence="7" id="KW-0652">Protein synthesis inhibitor</keyword>
<dbReference type="InterPro" id="IPR008271">
    <property type="entry name" value="Ser/Thr_kinase_AS"/>
</dbReference>
<evidence type="ECO:0000256" key="11">
    <source>
        <dbReference type="PROSITE-ProRule" id="PRU10141"/>
    </source>
</evidence>
<keyword evidence="14" id="KW-0472">Membrane</keyword>
<dbReference type="SUPFAM" id="SSF55781">
    <property type="entry name" value="GAF domain-like"/>
    <property type="match status" value="1"/>
</dbReference>
<dbReference type="InterPro" id="IPR011623">
    <property type="entry name" value="7TMR_DISM_rcpt_extracell_dom1"/>
</dbReference>
<dbReference type="EC" id="2.7.11.1" evidence="1"/>
<dbReference type="Pfam" id="PF00069">
    <property type="entry name" value="Pkinase"/>
    <property type="match status" value="1"/>
</dbReference>
<evidence type="ECO:0000256" key="12">
    <source>
        <dbReference type="SAM" id="Coils"/>
    </source>
</evidence>
<dbReference type="InterPro" id="IPR003018">
    <property type="entry name" value="GAF"/>
</dbReference>
<feature type="transmembrane region" description="Helical" evidence="14">
    <location>
        <begin position="291"/>
        <end position="309"/>
    </location>
</feature>
<dbReference type="PROSITE" id="PS00107">
    <property type="entry name" value="PROTEIN_KINASE_ATP"/>
    <property type="match status" value="1"/>
</dbReference>
<feature type="binding site" evidence="11">
    <location>
        <position position="708"/>
    </location>
    <ligand>
        <name>ATP</name>
        <dbReference type="ChEBI" id="CHEBI:30616"/>
    </ligand>
</feature>
<evidence type="ECO:0000256" key="2">
    <source>
        <dbReference type="ARBA" id="ARBA00022527"/>
    </source>
</evidence>
<feature type="signal peptide" evidence="15">
    <location>
        <begin position="1"/>
        <end position="28"/>
    </location>
</feature>
<keyword evidence="4 11" id="KW-0547">Nucleotide-binding</keyword>
<evidence type="ECO:0000256" key="1">
    <source>
        <dbReference type="ARBA" id="ARBA00012513"/>
    </source>
</evidence>
<evidence type="ECO:0000256" key="14">
    <source>
        <dbReference type="SAM" id="Phobius"/>
    </source>
</evidence>